<keyword evidence="4" id="KW-1185">Reference proteome</keyword>
<dbReference type="SFLD" id="SFLDS00019">
    <property type="entry name" value="Glutathione_Transferase_(cytos"/>
    <property type="match status" value="2"/>
</dbReference>
<dbReference type="FunFam" id="3.40.30.10:FF:000258">
    <property type="entry name" value="Glutathione S-transferase"/>
    <property type="match status" value="2"/>
</dbReference>
<dbReference type="GO" id="GO:0004364">
    <property type="term" value="F:glutathione transferase activity"/>
    <property type="evidence" value="ECO:0007669"/>
    <property type="project" value="TreeGrafter"/>
</dbReference>
<dbReference type="InterPro" id="IPR036249">
    <property type="entry name" value="Thioredoxin-like_sf"/>
</dbReference>
<dbReference type="PROSITE" id="PS50405">
    <property type="entry name" value="GST_CTER"/>
    <property type="match status" value="2"/>
</dbReference>
<dbReference type="CDD" id="cd03039">
    <property type="entry name" value="GST_N_Sigma_like"/>
    <property type="match status" value="2"/>
</dbReference>
<dbReference type="InterPro" id="IPR004046">
    <property type="entry name" value="GST_C"/>
</dbReference>
<accession>A0A8S1HRI1</accession>
<evidence type="ECO:0000313" key="3">
    <source>
        <dbReference type="EMBL" id="CAD6197979.1"/>
    </source>
</evidence>
<dbReference type="Gene3D" id="1.20.1050.10">
    <property type="match status" value="2"/>
</dbReference>
<evidence type="ECO:0000259" key="1">
    <source>
        <dbReference type="PROSITE" id="PS50404"/>
    </source>
</evidence>
<dbReference type="InterPro" id="IPR036282">
    <property type="entry name" value="Glutathione-S-Trfase_C_sf"/>
</dbReference>
<dbReference type="InterPro" id="IPR010987">
    <property type="entry name" value="Glutathione-S-Trfase_C-like"/>
</dbReference>
<feature type="domain" description="GST C-terminal" evidence="2">
    <location>
        <begin position="81"/>
        <end position="208"/>
    </location>
</feature>
<dbReference type="PANTHER" id="PTHR11571:SF256">
    <property type="entry name" value="GST C-TERMINAL DOMAIN-CONTAINING PROTEIN-RELATED"/>
    <property type="match status" value="1"/>
</dbReference>
<dbReference type="PROSITE" id="PS50404">
    <property type="entry name" value="GST_NTER"/>
    <property type="match status" value="2"/>
</dbReference>
<dbReference type="SUPFAM" id="SSF52833">
    <property type="entry name" value="Thioredoxin-like"/>
    <property type="match status" value="2"/>
</dbReference>
<dbReference type="PANTHER" id="PTHR11571">
    <property type="entry name" value="GLUTATHIONE S-TRANSFERASE"/>
    <property type="match status" value="1"/>
</dbReference>
<gene>
    <name evidence="3" type="ORF">CAUJ_LOCUS13886</name>
</gene>
<evidence type="ECO:0000259" key="2">
    <source>
        <dbReference type="PROSITE" id="PS50405"/>
    </source>
</evidence>
<comment type="caution">
    <text evidence="3">The sequence shown here is derived from an EMBL/GenBank/DDBJ whole genome shotgun (WGS) entry which is preliminary data.</text>
</comment>
<name>A0A8S1HRI1_9PELO</name>
<evidence type="ECO:0008006" key="5">
    <source>
        <dbReference type="Google" id="ProtNLM"/>
    </source>
</evidence>
<dbReference type="Pfam" id="PF02798">
    <property type="entry name" value="GST_N"/>
    <property type="match status" value="2"/>
</dbReference>
<dbReference type="GO" id="GO:0006749">
    <property type="term" value="P:glutathione metabolic process"/>
    <property type="evidence" value="ECO:0007669"/>
    <property type="project" value="TreeGrafter"/>
</dbReference>
<dbReference type="SFLD" id="SFLDG01205">
    <property type="entry name" value="AMPS.1"/>
    <property type="match status" value="2"/>
</dbReference>
<feature type="domain" description="GST N-terminal" evidence="1">
    <location>
        <begin position="2"/>
        <end position="79"/>
    </location>
</feature>
<dbReference type="SFLD" id="SFLDG00363">
    <property type="entry name" value="AMPS_(cytGST):_Alpha-__Mu-__Pi"/>
    <property type="match status" value="2"/>
</dbReference>
<dbReference type="InterPro" id="IPR050213">
    <property type="entry name" value="GST_superfamily"/>
</dbReference>
<dbReference type="AlphaFoldDB" id="A0A8S1HRI1"/>
<organism evidence="3 4">
    <name type="scientific">Caenorhabditis auriculariae</name>
    <dbReference type="NCBI Taxonomy" id="2777116"/>
    <lineage>
        <taxon>Eukaryota</taxon>
        <taxon>Metazoa</taxon>
        <taxon>Ecdysozoa</taxon>
        <taxon>Nematoda</taxon>
        <taxon>Chromadorea</taxon>
        <taxon>Rhabditida</taxon>
        <taxon>Rhabditina</taxon>
        <taxon>Rhabditomorpha</taxon>
        <taxon>Rhabditoidea</taxon>
        <taxon>Rhabditidae</taxon>
        <taxon>Peloderinae</taxon>
        <taxon>Caenorhabditis</taxon>
    </lineage>
</organism>
<dbReference type="InterPro" id="IPR004045">
    <property type="entry name" value="Glutathione_S-Trfase_N"/>
</dbReference>
<dbReference type="InterPro" id="IPR040079">
    <property type="entry name" value="Glutathione_S-Trfase"/>
</dbReference>
<sequence>MVHYKLYYFDIRGLAEPIRMLFKLAKVDFDEVRYSFEEWPAAKKTTPFGKVPVLEIDGAPNFQSLAITRYLAHKFGFGGKDLEEQLLVDSWSEQQRELLWEFHRPYVNASMFEIKPKEEQAKILENLRIEFEKWTIKVEGQLKISGSGFIAPSGLTYVDLQIVEFATSMKIILPDSVEKFPQFLDYYKSVHEVPEIKEHFPTFQMPHYKLIYFDFRGLCEPIRMLFRLGHTEYEDFQLSFDERNTLKSTTPWGKVPVLEIDGEQYFQSLAIARYLAHKFGFGGKSLEEQLLVDGWAEQQREFAFEYFKPYVMATVYDVKPLEEQKKETKYFEKGSIDWLKRVVEQVEKSGSGFLAPCGLTYADLFVADQITTMKNLFADTVIGIPGVEDYYRRVHDVPEIKKYVETRKHTVI</sequence>
<dbReference type="Proteomes" id="UP000835052">
    <property type="component" value="Unassembled WGS sequence"/>
</dbReference>
<dbReference type="Pfam" id="PF14497">
    <property type="entry name" value="GST_C_3"/>
    <property type="match status" value="2"/>
</dbReference>
<dbReference type="OrthoDB" id="414243at2759"/>
<evidence type="ECO:0000313" key="4">
    <source>
        <dbReference type="Proteomes" id="UP000835052"/>
    </source>
</evidence>
<dbReference type="SUPFAM" id="SSF47616">
    <property type="entry name" value="GST C-terminal domain-like"/>
    <property type="match status" value="2"/>
</dbReference>
<feature type="domain" description="GST N-terminal" evidence="1">
    <location>
        <begin position="206"/>
        <end position="283"/>
    </location>
</feature>
<feature type="domain" description="GST C-terminal" evidence="2">
    <location>
        <begin position="285"/>
        <end position="412"/>
    </location>
</feature>
<reference evidence="3" key="1">
    <citation type="submission" date="2020-10" db="EMBL/GenBank/DDBJ databases">
        <authorList>
            <person name="Kikuchi T."/>
        </authorList>
    </citation>
    <scope>NUCLEOTIDE SEQUENCE</scope>
    <source>
        <strain evidence="3">NKZ352</strain>
    </source>
</reference>
<dbReference type="EMBL" id="CAJGYM010000111">
    <property type="protein sequence ID" value="CAD6197979.1"/>
    <property type="molecule type" value="Genomic_DNA"/>
</dbReference>
<proteinExistence type="predicted"/>
<protein>
    <recommendedName>
        <fullName evidence="5">Glutathione S-transferase</fullName>
    </recommendedName>
</protein>
<dbReference type="Gene3D" id="3.40.30.10">
    <property type="entry name" value="Glutaredoxin"/>
    <property type="match status" value="2"/>
</dbReference>